<dbReference type="EMBL" id="JAPRBD010000001">
    <property type="protein sequence ID" value="MCZ0688801.1"/>
    <property type="molecule type" value="Genomic_DNA"/>
</dbReference>
<evidence type="ECO:0000313" key="6">
    <source>
        <dbReference type="EMBL" id="MCZ0688801.1"/>
    </source>
</evidence>
<dbReference type="PANTHER" id="PTHR43685:SF5">
    <property type="entry name" value="GLYCOSYLTRANSFERASE EPSE-RELATED"/>
    <property type="match status" value="1"/>
</dbReference>
<keyword evidence="4" id="KW-0175">Coiled coil</keyword>
<dbReference type="InterPro" id="IPR029044">
    <property type="entry name" value="Nucleotide-diphossugar_trans"/>
</dbReference>
<proteinExistence type="inferred from homology"/>
<gene>
    <name evidence="6" type="ORF">OZZ16_02535</name>
</gene>
<keyword evidence="3 6" id="KW-0808">Transferase</keyword>
<feature type="domain" description="Glycosyltransferase 2-like" evidence="5">
    <location>
        <begin position="7"/>
        <end position="142"/>
    </location>
</feature>
<dbReference type="EC" id="2.4.-.-" evidence="6"/>
<dbReference type="PANTHER" id="PTHR43685">
    <property type="entry name" value="GLYCOSYLTRANSFERASE"/>
    <property type="match status" value="1"/>
</dbReference>
<evidence type="ECO:0000259" key="5">
    <source>
        <dbReference type="Pfam" id="PF00535"/>
    </source>
</evidence>
<dbReference type="InterPro" id="IPR050834">
    <property type="entry name" value="Glycosyltransf_2"/>
</dbReference>
<dbReference type="InterPro" id="IPR001173">
    <property type="entry name" value="Glyco_trans_2-like"/>
</dbReference>
<dbReference type="AlphaFoldDB" id="A0AAJ1GBQ4"/>
<comment type="caution">
    <text evidence="6">The sequence shown here is derived from an EMBL/GenBank/DDBJ whole genome shotgun (WGS) entry which is preliminary data.</text>
</comment>
<evidence type="ECO:0000313" key="7">
    <source>
        <dbReference type="Proteomes" id="UP001076974"/>
    </source>
</evidence>
<protein>
    <submittedName>
        <fullName evidence="6">Glycosyltransferase</fullName>
        <ecNumber evidence="6">2.4.-.-</ecNumber>
    </submittedName>
</protein>
<evidence type="ECO:0000256" key="1">
    <source>
        <dbReference type="ARBA" id="ARBA00006739"/>
    </source>
</evidence>
<comment type="similarity">
    <text evidence="1">Belongs to the glycosyltransferase 2 family.</text>
</comment>
<evidence type="ECO:0000256" key="3">
    <source>
        <dbReference type="ARBA" id="ARBA00022679"/>
    </source>
</evidence>
<dbReference type="SUPFAM" id="SSF53448">
    <property type="entry name" value="Nucleotide-diphospho-sugar transferases"/>
    <property type="match status" value="1"/>
</dbReference>
<organism evidence="6 7">
    <name type="scientific">Mediterraneibacter gnavus</name>
    <name type="common">Ruminococcus gnavus</name>
    <dbReference type="NCBI Taxonomy" id="33038"/>
    <lineage>
        <taxon>Bacteria</taxon>
        <taxon>Bacillati</taxon>
        <taxon>Bacillota</taxon>
        <taxon>Clostridia</taxon>
        <taxon>Lachnospirales</taxon>
        <taxon>Lachnospiraceae</taxon>
        <taxon>Mediterraneibacter</taxon>
    </lineage>
</organism>
<reference evidence="6" key="1">
    <citation type="submission" date="2022-11" db="EMBL/GenBank/DDBJ databases">
        <title>Temperate bacteriophages infecting mucin-degrading bacterium Ruminococcus gnavus from the human gut.</title>
        <authorList>
            <person name="Buttimer C."/>
        </authorList>
    </citation>
    <scope>NUCLEOTIDE SEQUENCE</scope>
    <source>
        <strain evidence="6">CCUG 52279</strain>
    </source>
</reference>
<name>A0AAJ1GBQ4_MEDGN</name>
<dbReference type="GO" id="GO:0016757">
    <property type="term" value="F:glycosyltransferase activity"/>
    <property type="evidence" value="ECO:0007669"/>
    <property type="project" value="UniProtKB-KW"/>
</dbReference>
<keyword evidence="2 6" id="KW-0328">Glycosyltransferase</keyword>
<dbReference type="Proteomes" id="UP001076974">
    <property type="component" value="Unassembled WGS sequence"/>
</dbReference>
<dbReference type="RefSeq" id="WP_268806606.1">
    <property type="nucleotide sequence ID" value="NZ_CAXSWW010000035.1"/>
</dbReference>
<accession>A0AAJ1GBQ4</accession>
<evidence type="ECO:0000256" key="2">
    <source>
        <dbReference type="ARBA" id="ARBA00022676"/>
    </source>
</evidence>
<sequence>MVKDLVSVLMVNYNRGITIGESIKSVLAQTYRELELIIVDDGSTDDSCTVIESFQDPRIKLYRLGRNEHISYATNYGFQKVTGTYLARIDSDDVWYPEKLEKQIAFLNSHPEYKICFAWIDLIDEYGNNINEQQKGLLQVFESKFQGQSDCLRRFFFEGNCLSHPSVVMRTALMHEIGGFNLAYMQSHDFDYWIRIAKKYPLYVMQERLLAMRRFVHENSEGENNSKTSGSNVIRYENEAVNIKKHFFEDMEDELFIRTFSQDFRNQESRTKEELACEKMFLLCKTCPELQNMLPAGLDNLFEVYPQCAETLKQKFDFTVHDLYAMTGYQVYYNVREEERKQSEQEFLRREVQKIQEECERLRIQCQNLKMKCGEKEQQIEAYENSQSWRITAPLRKIKSGWKK</sequence>
<evidence type="ECO:0000256" key="4">
    <source>
        <dbReference type="SAM" id="Coils"/>
    </source>
</evidence>
<dbReference type="Gene3D" id="3.90.550.10">
    <property type="entry name" value="Spore Coat Polysaccharide Biosynthesis Protein SpsA, Chain A"/>
    <property type="match status" value="1"/>
</dbReference>
<feature type="coiled-coil region" evidence="4">
    <location>
        <begin position="338"/>
        <end position="386"/>
    </location>
</feature>
<dbReference type="Pfam" id="PF00535">
    <property type="entry name" value="Glycos_transf_2"/>
    <property type="match status" value="1"/>
</dbReference>